<comment type="subcellular location">
    <subcellularLocation>
        <location evidence="1">Nucleus</location>
    </subcellularLocation>
</comment>
<keyword evidence="9" id="KW-1133">Transmembrane helix</keyword>
<feature type="transmembrane region" description="Helical" evidence="9">
    <location>
        <begin position="1143"/>
        <end position="1160"/>
    </location>
</feature>
<name>A0A834TJ65_9FABA</name>
<dbReference type="AlphaFoldDB" id="A0A834TJ65"/>
<keyword evidence="5" id="KW-0539">Nucleus</keyword>
<accession>A0A834TJ65</accession>
<sequence length="1190" mass="131347">MLLRSSSTPVLGSLLSSFAESPNNAIHSEITHVGRHLPPLPTTTTTVIPHNNHKLSVYQTSSLNRSSCSSNSSPISPSIAQLDRNRGFRRAQSDGNLKDLAYASSKSMMTLETIPSFSFFSNRRGLREEEDEESEFEEGEEKEGGVLNLNAMVVVSEEVRDIEKGSCGVGFGDEEMYLAMGLGIEGCCGNGIGGCGGGGGGDYSSMWSRSGGDDGERKGVEEYYKKMVEENPGNPLFLRNYAQFLYECKRDHDKAEEYYSRAILADPKDGEVLSQYGKLVWEVHHDQNTASSYFERAVQASPQDSEAVAETSAPVSYTSTGYADAIPNPVPQAVAVVPESSGEADQANATYELNCSNFGDVNAYGGDPISVLQQAQFSDGTKPTDTNQTASGNTGAESAQVSEYNPSVNGAVANATGLENGSTLENTDGPADENQLADSYVAAMSAEEDRLWNIVRANSLDFNAWTALIEETEKVAENNILRIRKVYDAFLAEFPLCYGYWKKYADHEARLGSIDKVVEVYERAVQGVTYSVDMWLHYCIFAISTYGDADTVRRLFERGLAYVGTDYLSFPLWDKYIEYEYMQQDWARLAMIYTRILENPNQQLDRFKELAGNRPLSELRTADEAEAAGGGGGGGAVSEDGGQANEGEVRPSDGVENSPKLVSAGLTEADELEKYIGFREEMYKKAKEFDSKIIGFETAIRRPYFHVRPLNVAELENWHNYLDFIEREGDFSKVVKLYERCIIACANYPEYWIRYVLCMEASGSMDLANNVLARATQVFVKRQPEIHLFSARFKEQNGDLAGARAAYQLVNTEISPGLLEAIIRHANMENRLGNLEDAYSLYEQAIAIEKGKEHSQTLPMLIAQFSRFVYMFYPSANGTRIKNLIVHVVKVSGNTDKAKEILVDGLEHVQSSNSRPVIEALLHFEAIRPLPKKVDIDFLESLVVKYIIPNPENQIIASATDREELSSIFLEFLNLFGDVQSIKRAEDRHAKLFLPHRSMSELKKRHAEDFLTSDKAKMARSYSVPSPAQTSMGAYPNAQNQWAANYGVQPQTWPPVTQAQGQQWTAGYTQQGAYGAYAGYGGSYATAQLPTSVPQSAAYGAYPPAYPVQVPKQSQSQLVARGKEAAGDAAFVTKKLIRSTGKAAWIAGTTFLILVVPLIIEMDREQQLNELELQHASLLGTPTVGPLPQN</sequence>
<dbReference type="OrthoDB" id="10265668at2759"/>
<dbReference type="InterPro" id="IPR011990">
    <property type="entry name" value="TPR-like_helical_dom_sf"/>
</dbReference>
<dbReference type="EMBL" id="JAAIUW010000008">
    <property type="protein sequence ID" value="KAF7818474.1"/>
    <property type="molecule type" value="Genomic_DNA"/>
</dbReference>
<keyword evidence="9" id="KW-0472">Membrane</keyword>
<dbReference type="Pfam" id="PF23240">
    <property type="entry name" value="HAT_PRP39_N"/>
    <property type="match status" value="1"/>
</dbReference>
<feature type="region of interest" description="Disordered" evidence="8">
    <location>
        <begin position="625"/>
        <end position="660"/>
    </location>
</feature>
<comment type="caution">
    <text evidence="11">The sequence shown here is derived from an EMBL/GenBank/DDBJ whole genome shotgun (WGS) entry which is preliminary data.</text>
</comment>
<dbReference type="GO" id="GO:0000395">
    <property type="term" value="P:mRNA 5'-splice site recognition"/>
    <property type="evidence" value="ECO:0007669"/>
    <property type="project" value="TreeGrafter"/>
</dbReference>
<feature type="coiled-coil region" evidence="7">
    <location>
        <begin position="818"/>
        <end position="845"/>
    </location>
</feature>
<dbReference type="GO" id="GO:0000243">
    <property type="term" value="C:commitment complex"/>
    <property type="evidence" value="ECO:0007669"/>
    <property type="project" value="TreeGrafter"/>
</dbReference>
<keyword evidence="9" id="KW-0812">Transmembrane</keyword>
<dbReference type="Proteomes" id="UP000634136">
    <property type="component" value="Unassembled WGS sequence"/>
</dbReference>
<keyword evidence="12" id="KW-1185">Reference proteome</keyword>
<feature type="compositionally biased region" description="Polar residues" evidence="8">
    <location>
        <begin position="378"/>
        <end position="408"/>
    </location>
</feature>
<dbReference type="SUPFAM" id="SSF48452">
    <property type="entry name" value="TPR-like"/>
    <property type="match status" value="3"/>
</dbReference>
<feature type="region of interest" description="Disordered" evidence="8">
    <location>
        <begin position="378"/>
        <end position="433"/>
    </location>
</feature>
<dbReference type="Gene3D" id="1.25.40.10">
    <property type="entry name" value="Tetratricopeptide repeat domain"/>
    <property type="match status" value="3"/>
</dbReference>
<keyword evidence="2" id="KW-0507">mRNA processing</keyword>
<proteinExistence type="inferred from homology"/>
<dbReference type="Pfam" id="PF25474">
    <property type="entry name" value="TPR_TmcB"/>
    <property type="match status" value="1"/>
</dbReference>
<evidence type="ECO:0000256" key="7">
    <source>
        <dbReference type="SAM" id="Coils"/>
    </source>
</evidence>
<evidence type="ECO:0000256" key="9">
    <source>
        <dbReference type="SAM" id="Phobius"/>
    </source>
</evidence>
<dbReference type="InterPro" id="IPR059164">
    <property type="entry name" value="HAT_PRP39_C"/>
</dbReference>
<dbReference type="PANTHER" id="PTHR17204">
    <property type="entry name" value="PRE-MRNA PROCESSING PROTEIN PRP39-RELATED"/>
    <property type="match status" value="1"/>
</dbReference>
<keyword evidence="4" id="KW-0508">mRNA splicing</keyword>
<dbReference type="CDD" id="cd22884">
    <property type="entry name" value="TOM22"/>
    <property type="match status" value="1"/>
</dbReference>
<keyword evidence="3" id="KW-0677">Repeat</keyword>
<keyword evidence="7" id="KW-0175">Coiled coil</keyword>
<dbReference type="InterPro" id="IPR057352">
    <property type="entry name" value="TPR_TmcB/C"/>
</dbReference>
<dbReference type="SMART" id="SM00386">
    <property type="entry name" value="HAT"/>
    <property type="match status" value="6"/>
</dbReference>
<evidence type="ECO:0000256" key="4">
    <source>
        <dbReference type="ARBA" id="ARBA00023187"/>
    </source>
</evidence>
<evidence type="ECO:0000256" key="1">
    <source>
        <dbReference type="ARBA" id="ARBA00004123"/>
    </source>
</evidence>
<evidence type="ECO:0000256" key="6">
    <source>
        <dbReference type="ARBA" id="ARBA00038019"/>
    </source>
</evidence>
<dbReference type="FunFam" id="1.25.40.10:FF:000064">
    <property type="entry name" value="Putative pre-mrna-processing factor 39"/>
    <property type="match status" value="1"/>
</dbReference>
<gene>
    <name evidence="11" type="ORF">G2W53_023929</name>
</gene>
<dbReference type="PANTHER" id="PTHR17204:SF5">
    <property type="entry name" value="PRE-MRNA-PROCESSING FACTOR 39"/>
    <property type="match status" value="1"/>
</dbReference>
<evidence type="ECO:0000256" key="2">
    <source>
        <dbReference type="ARBA" id="ARBA00022664"/>
    </source>
</evidence>
<dbReference type="InterPro" id="IPR003107">
    <property type="entry name" value="HAT"/>
</dbReference>
<dbReference type="Pfam" id="PF23241">
    <property type="entry name" value="HAT_PRP39_C"/>
    <property type="match status" value="1"/>
</dbReference>
<evidence type="ECO:0000313" key="11">
    <source>
        <dbReference type="EMBL" id="KAF7818474.1"/>
    </source>
</evidence>
<dbReference type="FunFam" id="1.25.40.10:FF:000159">
    <property type="entry name" value="Tetratricopeptide repeat (TPR)-like superfamily protein"/>
    <property type="match status" value="1"/>
</dbReference>
<feature type="domain" description="TmcB/TmcC TPR repeats" evidence="10">
    <location>
        <begin position="219"/>
        <end position="264"/>
    </location>
</feature>
<evidence type="ECO:0000256" key="5">
    <source>
        <dbReference type="ARBA" id="ARBA00023242"/>
    </source>
</evidence>
<reference evidence="11" key="1">
    <citation type="submission" date="2020-09" db="EMBL/GenBank/DDBJ databases">
        <title>Genome-Enabled Discovery of Anthraquinone Biosynthesis in Senna tora.</title>
        <authorList>
            <person name="Kang S.-H."/>
            <person name="Pandey R.P."/>
            <person name="Lee C.-M."/>
            <person name="Sim J.-S."/>
            <person name="Jeong J.-T."/>
            <person name="Choi B.-S."/>
            <person name="Jung M."/>
            <person name="Ginzburg D."/>
            <person name="Zhao K."/>
            <person name="Won S.Y."/>
            <person name="Oh T.-J."/>
            <person name="Yu Y."/>
            <person name="Kim N.-H."/>
            <person name="Lee O.R."/>
            <person name="Lee T.-H."/>
            <person name="Bashyal P."/>
            <person name="Kim T.-S."/>
            <person name="Lee W.-H."/>
            <person name="Kawkins C."/>
            <person name="Kim C.-K."/>
            <person name="Kim J.S."/>
            <person name="Ahn B.O."/>
            <person name="Rhee S.Y."/>
            <person name="Sohng J.K."/>
        </authorList>
    </citation>
    <scope>NUCLEOTIDE SEQUENCE</scope>
    <source>
        <tissue evidence="11">Leaf</tissue>
    </source>
</reference>
<dbReference type="GO" id="GO:0030627">
    <property type="term" value="F:pre-mRNA 5'-splice site binding"/>
    <property type="evidence" value="ECO:0007669"/>
    <property type="project" value="TreeGrafter"/>
</dbReference>
<evidence type="ECO:0000256" key="3">
    <source>
        <dbReference type="ARBA" id="ARBA00022737"/>
    </source>
</evidence>
<evidence type="ECO:0000259" key="10">
    <source>
        <dbReference type="Pfam" id="PF25474"/>
    </source>
</evidence>
<evidence type="ECO:0000313" key="12">
    <source>
        <dbReference type="Proteomes" id="UP000634136"/>
    </source>
</evidence>
<dbReference type="GO" id="GO:0071004">
    <property type="term" value="C:U2-type prespliceosome"/>
    <property type="evidence" value="ECO:0007669"/>
    <property type="project" value="TreeGrafter"/>
</dbReference>
<organism evidence="11 12">
    <name type="scientific">Senna tora</name>
    <dbReference type="NCBI Taxonomy" id="362788"/>
    <lineage>
        <taxon>Eukaryota</taxon>
        <taxon>Viridiplantae</taxon>
        <taxon>Streptophyta</taxon>
        <taxon>Embryophyta</taxon>
        <taxon>Tracheophyta</taxon>
        <taxon>Spermatophyta</taxon>
        <taxon>Magnoliopsida</taxon>
        <taxon>eudicotyledons</taxon>
        <taxon>Gunneridae</taxon>
        <taxon>Pentapetalae</taxon>
        <taxon>rosids</taxon>
        <taxon>fabids</taxon>
        <taxon>Fabales</taxon>
        <taxon>Fabaceae</taxon>
        <taxon>Caesalpinioideae</taxon>
        <taxon>Cassia clade</taxon>
        <taxon>Senna</taxon>
    </lineage>
</organism>
<feature type="compositionally biased region" description="Polar residues" evidence="8">
    <location>
        <begin position="417"/>
        <end position="426"/>
    </location>
</feature>
<dbReference type="GO" id="GO:0005685">
    <property type="term" value="C:U1 snRNP"/>
    <property type="evidence" value="ECO:0007669"/>
    <property type="project" value="TreeGrafter"/>
</dbReference>
<evidence type="ECO:0000256" key="8">
    <source>
        <dbReference type="SAM" id="MobiDB-lite"/>
    </source>
</evidence>
<protein>
    <submittedName>
        <fullName evidence="11">Pre-mRNA-processing factor 39</fullName>
    </submittedName>
</protein>
<comment type="similarity">
    <text evidence="6">Belongs to the PRP39 family.</text>
</comment>